<dbReference type="InParanoid" id="Q0U602"/>
<evidence type="ECO:0000313" key="1">
    <source>
        <dbReference type="EMBL" id="EAT79612.1"/>
    </source>
</evidence>
<dbReference type="GeneID" id="5979943"/>
<dbReference type="KEGG" id="pno:SNOG_12812"/>
<organism evidence="1 2">
    <name type="scientific">Phaeosphaeria nodorum (strain SN15 / ATCC MYA-4574 / FGSC 10173)</name>
    <name type="common">Glume blotch fungus</name>
    <name type="synonym">Parastagonospora nodorum</name>
    <dbReference type="NCBI Taxonomy" id="321614"/>
    <lineage>
        <taxon>Eukaryota</taxon>
        <taxon>Fungi</taxon>
        <taxon>Dikarya</taxon>
        <taxon>Ascomycota</taxon>
        <taxon>Pezizomycotina</taxon>
        <taxon>Dothideomycetes</taxon>
        <taxon>Pleosporomycetidae</taxon>
        <taxon>Pleosporales</taxon>
        <taxon>Pleosporineae</taxon>
        <taxon>Phaeosphaeriaceae</taxon>
        <taxon>Parastagonospora</taxon>
    </lineage>
</organism>
<dbReference type="RefSeq" id="XP_001803030.1">
    <property type="nucleotide sequence ID" value="XM_001802978.1"/>
</dbReference>
<reference evidence="2" key="1">
    <citation type="journal article" date="2007" name="Plant Cell">
        <title>Dothideomycete-plant interactions illuminated by genome sequencing and EST analysis of the wheat pathogen Stagonospora nodorum.</title>
        <authorList>
            <person name="Hane J.K."/>
            <person name="Lowe R.G."/>
            <person name="Solomon P.S."/>
            <person name="Tan K.C."/>
            <person name="Schoch C.L."/>
            <person name="Spatafora J.W."/>
            <person name="Crous P.W."/>
            <person name="Kodira C."/>
            <person name="Birren B.W."/>
            <person name="Galagan J.E."/>
            <person name="Torriani S.F."/>
            <person name="McDonald B.A."/>
            <person name="Oliver R.P."/>
        </authorList>
    </citation>
    <scope>NUCLEOTIDE SEQUENCE [LARGE SCALE GENOMIC DNA]</scope>
    <source>
        <strain evidence="2">SN15 / ATCC MYA-4574 / FGSC 10173</strain>
    </source>
</reference>
<proteinExistence type="predicted"/>
<protein>
    <submittedName>
        <fullName evidence="1">Uncharacterized protein</fullName>
    </submittedName>
</protein>
<sequence length="54" mass="6114">MQTLNHSARLKRLYPKRHFAVASHIYPSAARLRVQTVVDIINLSLPVDSSILES</sequence>
<dbReference type="AlphaFoldDB" id="Q0U602"/>
<dbReference type="EMBL" id="CH445348">
    <property type="protein sequence ID" value="EAT79612.1"/>
    <property type="molecule type" value="Genomic_DNA"/>
</dbReference>
<evidence type="ECO:0000313" key="2">
    <source>
        <dbReference type="Proteomes" id="UP000001055"/>
    </source>
</evidence>
<gene>
    <name evidence="1" type="ORF">SNOG_12812</name>
</gene>
<accession>Q0U602</accession>
<dbReference type="Proteomes" id="UP000001055">
    <property type="component" value="Unassembled WGS sequence"/>
</dbReference>
<name>Q0U602_PHANO</name>